<name>A0A4Y7K088_PAPSO</name>
<feature type="region of interest" description="Disordered" evidence="1">
    <location>
        <begin position="1"/>
        <end position="68"/>
    </location>
</feature>
<dbReference type="Proteomes" id="UP000316621">
    <property type="component" value="Chromosome 6"/>
</dbReference>
<evidence type="ECO:0000256" key="1">
    <source>
        <dbReference type="SAM" id="MobiDB-lite"/>
    </source>
</evidence>
<dbReference type="EMBL" id="CM010720">
    <property type="protein sequence ID" value="RZC65448.1"/>
    <property type="molecule type" value="Genomic_DNA"/>
</dbReference>
<dbReference type="AlphaFoldDB" id="A0A4Y7K088"/>
<keyword evidence="3" id="KW-1185">Reference proteome</keyword>
<accession>A0A4Y7K088</accession>
<sequence length="68" mass="7650">MDRDSSIESGVRKRKNIARKPMGRTKKPVMDIDPTTPEKARAANRKTDKAMDGHQKVPGQNSTMRPCK</sequence>
<feature type="compositionally biased region" description="Basic and acidic residues" evidence="1">
    <location>
        <begin position="36"/>
        <end position="55"/>
    </location>
</feature>
<protein>
    <submittedName>
        <fullName evidence="2">Uncharacterized protein</fullName>
    </submittedName>
</protein>
<evidence type="ECO:0000313" key="2">
    <source>
        <dbReference type="EMBL" id="RZC65448.1"/>
    </source>
</evidence>
<feature type="compositionally biased region" description="Basic residues" evidence="1">
    <location>
        <begin position="12"/>
        <end position="27"/>
    </location>
</feature>
<dbReference type="Gramene" id="RZC65448">
    <property type="protein sequence ID" value="RZC65448"/>
    <property type="gene ID" value="C5167_009138"/>
</dbReference>
<gene>
    <name evidence="2" type="ORF">C5167_009138</name>
</gene>
<evidence type="ECO:0000313" key="3">
    <source>
        <dbReference type="Proteomes" id="UP000316621"/>
    </source>
</evidence>
<feature type="compositionally biased region" description="Polar residues" evidence="1">
    <location>
        <begin position="58"/>
        <end position="68"/>
    </location>
</feature>
<reference evidence="2 3" key="1">
    <citation type="journal article" date="2018" name="Science">
        <title>The opium poppy genome and morphinan production.</title>
        <authorList>
            <person name="Guo L."/>
            <person name="Winzer T."/>
            <person name="Yang X."/>
            <person name="Li Y."/>
            <person name="Ning Z."/>
            <person name="He Z."/>
            <person name="Teodor R."/>
            <person name="Lu Y."/>
            <person name="Bowser T.A."/>
            <person name="Graham I.A."/>
            <person name="Ye K."/>
        </authorList>
    </citation>
    <scope>NUCLEOTIDE SEQUENCE [LARGE SCALE GENOMIC DNA]</scope>
    <source>
        <strain evidence="3">cv. HN1</strain>
        <tissue evidence="2">Leaves</tissue>
    </source>
</reference>
<organism evidence="2 3">
    <name type="scientific">Papaver somniferum</name>
    <name type="common">Opium poppy</name>
    <dbReference type="NCBI Taxonomy" id="3469"/>
    <lineage>
        <taxon>Eukaryota</taxon>
        <taxon>Viridiplantae</taxon>
        <taxon>Streptophyta</taxon>
        <taxon>Embryophyta</taxon>
        <taxon>Tracheophyta</taxon>
        <taxon>Spermatophyta</taxon>
        <taxon>Magnoliopsida</taxon>
        <taxon>Ranunculales</taxon>
        <taxon>Papaveraceae</taxon>
        <taxon>Papaveroideae</taxon>
        <taxon>Papaver</taxon>
    </lineage>
</organism>
<proteinExistence type="predicted"/>